<evidence type="ECO:0000313" key="3">
    <source>
        <dbReference type="Proteomes" id="UP000243350"/>
    </source>
</evidence>
<dbReference type="AlphaFoldDB" id="A0A2T4L3C8"/>
<accession>A0A2T4L3C8</accession>
<evidence type="ECO:0000256" key="1">
    <source>
        <dbReference type="SAM" id="Phobius"/>
    </source>
</evidence>
<evidence type="ECO:0000313" key="2">
    <source>
        <dbReference type="EMBL" id="PTF16265.1"/>
    </source>
</evidence>
<proteinExistence type="predicted"/>
<feature type="non-terminal residue" evidence="2">
    <location>
        <position position="1"/>
    </location>
</feature>
<organism evidence="2 3">
    <name type="scientific">Staphylococcus devriesei</name>
    <dbReference type="NCBI Taxonomy" id="586733"/>
    <lineage>
        <taxon>Bacteria</taxon>
        <taxon>Bacillati</taxon>
        <taxon>Bacillota</taxon>
        <taxon>Bacilli</taxon>
        <taxon>Bacillales</taxon>
        <taxon>Staphylococcaceae</taxon>
        <taxon>Staphylococcus</taxon>
    </lineage>
</organism>
<comment type="caution">
    <text evidence="2">The sequence shown here is derived from an EMBL/GenBank/DDBJ whole genome shotgun (WGS) entry which is preliminary data.</text>
</comment>
<gene>
    <name evidence="2" type="ORF">BUY48_02950</name>
</gene>
<feature type="transmembrane region" description="Helical" evidence="1">
    <location>
        <begin position="21"/>
        <end position="38"/>
    </location>
</feature>
<name>A0A2T4L3C8_9STAP</name>
<keyword evidence="1" id="KW-0812">Transmembrane</keyword>
<sequence>YYKIKSNYEVSIMKYRVSAGVIFLIIIIIFTFFIHPMIDLNNQLLDLVYVITLFTIGSILGYIGRRLDNK</sequence>
<keyword evidence="1" id="KW-1133">Transmembrane helix</keyword>
<keyword evidence="1" id="KW-0472">Membrane</keyword>
<protein>
    <submittedName>
        <fullName evidence="2">Uncharacterized protein</fullName>
    </submittedName>
</protein>
<dbReference type="RefSeq" id="WP_206748597.1">
    <property type="nucleotide sequence ID" value="NZ_PYZH01000011.1"/>
</dbReference>
<feature type="transmembrane region" description="Helical" evidence="1">
    <location>
        <begin position="44"/>
        <end position="64"/>
    </location>
</feature>
<reference evidence="2 3" key="1">
    <citation type="journal article" date="2016" name="Front. Microbiol.">
        <title>Comprehensive Phylogenetic Analysis of Bovine Non-aureus Staphylococci Species Based on Whole-Genome Sequencing.</title>
        <authorList>
            <person name="Naushad S."/>
            <person name="Barkema H.W."/>
            <person name="Luby C."/>
            <person name="Condas L.A."/>
            <person name="Nobrega D.B."/>
            <person name="Carson D.A."/>
            <person name="De Buck J."/>
        </authorList>
    </citation>
    <scope>NUCLEOTIDE SEQUENCE [LARGE SCALE GENOMIC DNA]</scope>
    <source>
        <strain evidence="2 3">SNUC 4143</strain>
    </source>
</reference>
<dbReference type="Proteomes" id="UP000243350">
    <property type="component" value="Unassembled WGS sequence"/>
</dbReference>
<dbReference type="EMBL" id="PYZH01000011">
    <property type="protein sequence ID" value="PTF16265.1"/>
    <property type="molecule type" value="Genomic_DNA"/>
</dbReference>